<protein>
    <recommendedName>
        <fullName evidence="6 7">Small ribosomal subunit protein bS20</fullName>
    </recommendedName>
</protein>
<dbReference type="SUPFAM" id="SSF46992">
    <property type="entry name" value="Ribosomal protein S20"/>
    <property type="match status" value="1"/>
</dbReference>
<evidence type="ECO:0000256" key="3">
    <source>
        <dbReference type="ARBA" id="ARBA00022884"/>
    </source>
</evidence>
<evidence type="ECO:0000256" key="1">
    <source>
        <dbReference type="ARBA" id="ARBA00003134"/>
    </source>
</evidence>
<dbReference type="InterPro" id="IPR036510">
    <property type="entry name" value="Ribosomal_bS20_sf"/>
</dbReference>
<gene>
    <name evidence="7" type="primary">rpsT</name>
    <name evidence="8" type="ORF">G0Q06_08940</name>
</gene>
<dbReference type="GO" id="GO:0006412">
    <property type="term" value="P:translation"/>
    <property type="evidence" value="ECO:0007669"/>
    <property type="project" value="UniProtKB-UniRule"/>
</dbReference>
<dbReference type="GO" id="GO:1990904">
    <property type="term" value="C:ribonucleoprotein complex"/>
    <property type="evidence" value="ECO:0007669"/>
    <property type="project" value="UniProtKB-KW"/>
</dbReference>
<keyword evidence="3 7" id="KW-0694">RNA-binding</keyword>
<comment type="caution">
    <text evidence="8">The sequence shown here is derived from an EMBL/GenBank/DDBJ whole genome shotgun (WGS) entry which is preliminary data.</text>
</comment>
<dbReference type="AlphaFoldDB" id="A0A6B2M417"/>
<dbReference type="Pfam" id="PF01649">
    <property type="entry name" value="Ribosomal_S20p"/>
    <property type="match status" value="1"/>
</dbReference>
<dbReference type="Gene3D" id="1.20.58.110">
    <property type="entry name" value="Ribosomal protein S20"/>
    <property type="match status" value="1"/>
</dbReference>
<dbReference type="NCBIfam" id="TIGR00029">
    <property type="entry name" value="S20"/>
    <property type="match status" value="1"/>
</dbReference>
<evidence type="ECO:0000313" key="8">
    <source>
        <dbReference type="EMBL" id="NDV62575.1"/>
    </source>
</evidence>
<dbReference type="EMBL" id="JAAGNX010000002">
    <property type="protein sequence ID" value="NDV62575.1"/>
    <property type="molecule type" value="Genomic_DNA"/>
</dbReference>
<accession>A0A6B2M417</accession>
<evidence type="ECO:0000256" key="6">
    <source>
        <dbReference type="ARBA" id="ARBA00035136"/>
    </source>
</evidence>
<reference evidence="8 9" key="1">
    <citation type="submission" date="2020-02" db="EMBL/GenBank/DDBJ databases">
        <title>Albibacoteraceae fam. nov., the first described family within the subdivision 4 Verrucomicrobia.</title>
        <authorList>
            <person name="Xi F."/>
        </authorList>
    </citation>
    <scope>NUCLEOTIDE SEQUENCE [LARGE SCALE GENOMIC DNA]</scope>
    <source>
        <strain evidence="8 9">CK1056</strain>
    </source>
</reference>
<dbReference type="GO" id="GO:0019843">
    <property type="term" value="F:rRNA binding"/>
    <property type="evidence" value="ECO:0007669"/>
    <property type="project" value="UniProtKB-UniRule"/>
</dbReference>
<dbReference type="RefSeq" id="WP_163964682.1">
    <property type="nucleotide sequence ID" value="NZ_JAAGNX010000002.1"/>
</dbReference>
<dbReference type="InterPro" id="IPR002583">
    <property type="entry name" value="Ribosomal_bS20"/>
</dbReference>
<evidence type="ECO:0000256" key="4">
    <source>
        <dbReference type="ARBA" id="ARBA00022980"/>
    </source>
</evidence>
<dbReference type="Proteomes" id="UP000478417">
    <property type="component" value="Unassembled WGS sequence"/>
</dbReference>
<dbReference type="HAMAP" id="MF_00500">
    <property type="entry name" value="Ribosomal_bS20"/>
    <property type="match status" value="1"/>
</dbReference>
<name>A0A6B2M417_9BACT</name>
<keyword evidence="4 7" id="KW-0689">Ribosomal protein</keyword>
<sequence length="83" mass="9124">MANLQSSKKDVRRISRRTERNLAVKSRLKTLRKKALGEASAEDKSAYASALDKAVKAGVLHKNKANTEKAKLAKNGLHSKSLH</sequence>
<dbReference type="GO" id="GO:0003735">
    <property type="term" value="F:structural constituent of ribosome"/>
    <property type="evidence" value="ECO:0007669"/>
    <property type="project" value="InterPro"/>
</dbReference>
<proteinExistence type="inferred from homology"/>
<comment type="similarity">
    <text evidence="7">Belongs to the bacterial ribosomal protein bS20 family.</text>
</comment>
<dbReference type="GO" id="GO:0005840">
    <property type="term" value="C:ribosome"/>
    <property type="evidence" value="ECO:0007669"/>
    <property type="project" value="UniProtKB-KW"/>
</dbReference>
<evidence type="ECO:0000256" key="2">
    <source>
        <dbReference type="ARBA" id="ARBA00022730"/>
    </source>
</evidence>
<evidence type="ECO:0000256" key="5">
    <source>
        <dbReference type="ARBA" id="ARBA00023274"/>
    </source>
</evidence>
<keyword evidence="9" id="KW-1185">Reference proteome</keyword>
<keyword evidence="2 7" id="KW-0699">rRNA-binding</keyword>
<comment type="function">
    <text evidence="1 7">Binds directly to 16S ribosomal RNA.</text>
</comment>
<evidence type="ECO:0000313" key="9">
    <source>
        <dbReference type="Proteomes" id="UP000478417"/>
    </source>
</evidence>
<organism evidence="8 9">
    <name type="scientific">Oceanipulchritudo coccoides</name>
    <dbReference type="NCBI Taxonomy" id="2706888"/>
    <lineage>
        <taxon>Bacteria</taxon>
        <taxon>Pseudomonadati</taxon>
        <taxon>Verrucomicrobiota</taxon>
        <taxon>Opitutia</taxon>
        <taxon>Puniceicoccales</taxon>
        <taxon>Oceanipulchritudinaceae</taxon>
        <taxon>Oceanipulchritudo</taxon>
    </lineage>
</organism>
<keyword evidence="5 7" id="KW-0687">Ribonucleoprotein</keyword>
<evidence type="ECO:0000256" key="7">
    <source>
        <dbReference type="HAMAP-Rule" id="MF_00500"/>
    </source>
</evidence>